<accession>A0A918Q561</accession>
<dbReference type="Proteomes" id="UP000619457">
    <property type="component" value="Unassembled WGS sequence"/>
</dbReference>
<dbReference type="EMBL" id="BMWX01000004">
    <property type="protein sequence ID" value="GGZ33002.1"/>
    <property type="molecule type" value="Genomic_DNA"/>
</dbReference>
<dbReference type="AlphaFoldDB" id="A0A918Q561"/>
<dbReference type="PROSITE" id="PS50206">
    <property type="entry name" value="RHODANESE_3"/>
    <property type="match status" value="1"/>
</dbReference>
<evidence type="ECO:0000313" key="3">
    <source>
        <dbReference type="Proteomes" id="UP000619457"/>
    </source>
</evidence>
<dbReference type="InterPro" id="IPR001763">
    <property type="entry name" value="Rhodanese-like_dom"/>
</dbReference>
<reference evidence="2" key="2">
    <citation type="submission" date="2020-09" db="EMBL/GenBank/DDBJ databases">
        <authorList>
            <person name="Sun Q."/>
            <person name="Kim S."/>
        </authorList>
    </citation>
    <scope>NUCLEOTIDE SEQUENCE</scope>
    <source>
        <strain evidence="2">KCTC 12368</strain>
    </source>
</reference>
<keyword evidence="3" id="KW-1185">Reference proteome</keyword>
<name>A0A918Q561_9BACT</name>
<feature type="domain" description="Rhodanese" evidence="1">
    <location>
        <begin position="63"/>
        <end position="146"/>
    </location>
</feature>
<dbReference type="InterPro" id="IPR036873">
    <property type="entry name" value="Rhodanese-like_dom_sf"/>
</dbReference>
<gene>
    <name evidence="2" type="ORF">GCM10007049_28290</name>
</gene>
<organism evidence="2 3">
    <name type="scientific">Echinicola pacifica</name>
    <dbReference type="NCBI Taxonomy" id="346377"/>
    <lineage>
        <taxon>Bacteria</taxon>
        <taxon>Pseudomonadati</taxon>
        <taxon>Bacteroidota</taxon>
        <taxon>Cytophagia</taxon>
        <taxon>Cytophagales</taxon>
        <taxon>Cyclobacteriaceae</taxon>
        <taxon>Echinicola</taxon>
    </lineage>
</organism>
<evidence type="ECO:0000259" key="1">
    <source>
        <dbReference type="PROSITE" id="PS50206"/>
    </source>
</evidence>
<sequence length="152" mass="16756">MKNYAVRILLLFIIGVTALTSFQSKEPWTAKQMMSPYDLKEKINSTKAEKLPLILSVGPEAVIKGSVDIGAGQDPANIKQLKETVKSLPKDTEIIIYCGCCPLHKCPNVRPAFTLLNDMGFTNPKLLAILDNIKIDWINKGYPIQAPVSTAK</sequence>
<dbReference type="RefSeq" id="WP_018475884.1">
    <property type="nucleotide sequence ID" value="NZ_BMWX01000004.1"/>
</dbReference>
<dbReference type="Gene3D" id="3.40.250.10">
    <property type="entry name" value="Rhodanese-like domain"/>
    <property type="match status" value="1"/>
</dbReference>
<reference evidence="2" key="1">
    <citation type="journal article" date="2014" name="Int. J. Syst. Evol. Microbiol.">
        <title>Complete genome sequence of Corynebacterium casei LMG S-19264T (=DSM 44701T), isolated from a smear-ripened cheese.</title>
        <authorList>
            <consortium name="US DOE Joint Genome Institute (JGI-PGF)"/>
            <person name="Walter F."/>
            <person name="Albersmeier A."/>
            <person name="Kalinowski J."/>
            <person name="Ruckert C."/>
        </authorList>
    </citation>
    <scope>NUCLEOTIDE SEQUENCE</scope>
    <source>
        <strain evidence="2">KCTC 12368</strain>
    </source>
</reference>
<evidence type="ECO:0000313" key="2">
    <source>
        <dbReference type="EMBL" id="GGZ33002.1"/>
    </source>
</evidence>
<proteinExistence type="predicted"/>
<comment type="caution">
    <text evidence="2">The sequence shown here is derived from an EMBL/GenBank/DDBJ whole genome shotgun (WGS) entry which is preliminary data.</text>
</comment>
<protein>
    <recommendedName>
        <fullName evidence="1">Rhodanese domain-containing protein</fullName>
    </recommendedName>
</protein>
<dbReference type="SUPFAM" id="SSF52821">
    <property type="entry name" value="Rhodanese/Cell cycle control phosphatase"/>
    <property type="match status" value="1"/>
</dbReference>